<dbReference type="InterPro" id="IPR029045">
    <property type="entry name" value="ClpP/crotonase-like_dom_sf"/>
</dbReference>
<comment type="similarity">
    <text evidence="1">Belongs to the enoyl-CoA hydratase/isomerase family.</text>
</comment>
<proteinExistence type="inferred from homology"/>
<organism evidence="2 3">
    <name type="scientific">Haloechinothrix salitolerans</name>
    <dbReference type="NCBI Taxonomy" id="926830"/>
    <lineage>
        <taxon>Bacteria</taxon>
        <taxon>Bacillati</taxon>
        <taxon>Actinomycetota</taxon>
        <taxon>Actinomycetes</taxon>
        <taxon>Pseudonocardiales</taxon>
        <taxon>Pseudonocardiaceae</taxon>
        <taxon>Haloechinothrix</taxon>
    </lineage>
</organism>
<dbReference type="CDD" id="cd06558">
    <property type="entry name" value="crotonase-like"/>
    <property type="match status" value="1"/>
</dbReference>
<dbReference type="RefSeq" id="WP_345400280.1">
    <property type="nucleotide sequence ID" value="NZ_BAABLA010000098.1"/>
</dbReference>
<accession>A0ABW2C7A0</accession>
<dbReference type="EMBL" id="JBHSXX010000001">
    <property type="protein sequence ID" value="MFC6870180.1"/>
    <property type="molecule type" value="Genomic_DNA"/>
</dbReference>
<evidence type="ECO:0000313" key="2">
    <source>
        <dbReference type="EMBL" id="MFC6870180.1"/>
    </source>
</evidence>
<name>A0ABW2C7A0_9PSEU</name>
<dbReference type="Proteomes" id="UP001596337">
    <property type="component" value="Unassembled WGS sequence"/>
</dbReference>
<dbReference type="InterPro" id="IPR001753">
    <property type="entry name" value="Enoyl-CoA_hydra/iso"/>
</dbReference>
<dbReference type="PANTHER" id="PTHR43802:SF1">
    <property type="entry name" value="IP11341P-RELATED"/>
    <property type="match status" value="1"/>
</dbReference>
<keyword evidence="3" id="KW-1185">Reference proteome</keyword>
<reference evidence="3" key="1">
    <citation type="journal article" date="2019" name="Int. J. Syst. Evol. Microbiol.">
        <title>The Global Catalogue of Microorganisms (GCM) 10K type strain sequencing project: providing services to taxonomists for standard genome sequencing and annotation.</title>
        <authorList>
            <consortium name="The Broad Institute Genomics Platform"/>
            <consortium name="The Broad Institute Genome Sequencing Center for Infectious Disease"/>
            <person name="Wu L."/>
            <person name="Ma J."/>
        </authorList>
    </citation>
    <scope>NUCLEOTIDE SEQUENCE [LARGE SCALE GENOMIC DNA]</scope>
    <source>
        <strain evidence="3">KCTC 32255</strain>
    </source>
</reference>
<comment type="caution">
    <text evidence="2">The sequence shown here is derived from an EMBL/GenBank/DDBJ whole genome shotgun (WGS) entry which is preliminary data.</text>
</comment>
<gene>
    <name evidence="2" type="ORF">ACFQGD_23875</name>
</gene>
<dbReference type="SUPFAM" id="SSF52096">
    <property type="entry name" value="ClpP/crotonase"/>
    <property type="match status" value="1"/>
</dbReference>
<dbReference type="PANTHER" id="PTHR43802">
    <property type="entry name" value="ENOYL-COA HYDRATASE"/>
    <property type="match status" value="1"/>
</dbReference>
<protein>
    <submittedName>
        <fullName evidence="2">Enoyl-CoA hydratase/isomerase family protein</fullName>
    </submittedName>
</protein>
<dbReference type="Gene3D" id="3.90.226.10">
    <property type="entry name" value="2-enoyl-CoA Hydratase, Chain A, domain 1"/>
    <property type="match status" value="1"/>
</dbReference>
<dbReference type="Pfam" id="PF00378">
    <property type="entry name" value="ECH_1"/>
    <property type="match status" value="1"/>
</dbReference>
<evidence type="ECO:0000256" key="1">
    <source>
        <dbReference type="ARBA" id="ARBA00005254"/>
    </source>
</evidence>
<sequence length="218" mass="23560">MMMLVQSDDTNQATTFGNVLFEQDGGILWVTLNRTIALNAINSAMADQLREMWARVRAHSDIHSIVISAAGSEAFCVGFDTVDPPKPMFEGTCGEPSFGYISPKECGVEQRVVVAVNGIACRDSFRFLRDADVVIAARNASFFEPRLGIRREDGSSPYSKVAPALRVLIASDTTIRNPVTADQAMESGLVWEIAPLASLRTVAGRVAREGCPFTGVCA</sequence>
<evidence type="ECO:0000313" key="3">
    <source>
        <dbReference type="Proteomes" id="UP001596337"/>
    </source>
</evidence>